<dbReference type="OrthoDB" id="5682951at2"/>
<reference evidence="2 3" key="1">
    <citation type="submission" date="2017-11" db="EMBL/GenBank/DDBJ databases">
        <title>Reclassification of Bisgaard taxon 5 as Caviibacterium pharyngocola gen. nov., sp. nov.</title>
        <authorList>
            <person name="Christensen H."/>
        </authorList>
    </citation>
    <scope>NUCLEOTIDE SEQUENCE [LARGE SCALE GENOMIC DNA]</scope>
    <source>
        <strain evidence="2 3">7_3</strain>
    </source>
</reference>
<dbReference type="InterPro" id="IPR021676">
    <property type="entry name" value="DUF3262"/>
</dbReference>
<feature type="transmembrane region" description="Helical" evidence="1">
    <location>
        <begin position="21"/>
        <end position="40"/>
    </location>
</feature>
<keyword evidence="1" id="KW-1133">Transmembrane helix</keyword>
<gene>
    <name evidence="2" type="ORF">CVP04_07380</name>
</gene>
<evidence type="ECO:0008006" key="4">
    <source>
        <dbReference type="Google" id="ProtNLM"/>
    </source>
</evidence>
<dbReference type="AlphaFoldDB" id="A0A2M8RV67"/>
<organism evidence="2 3">
    <name type="scientific">Caviibacterium pharyngocola</name>
    <dbReference type="NCBI Taxonomy" id="28159"/>
    <lineage>
        <taxon>Bacteria</taxon>
        <taxon>Pseudomonadati</taxon>
        <taxon>Pseudomonadota</taxon>
        <taxon>Gammaproteobacteria</taxon>
        <taxon>Pasteurellales</taxon>
        <taxon>Pasteurellaceae</taxon>
        <taxon>Caviibacterium</taxon>
    </lineage>
</organism>
<proteinExistence type="predicted"/>
<dbReference type="EMBL" id="PHGZ01000014">
    <property type="protein sequence ID" value="PJG82777.1"/>
    <property type="molecule type" value="Genomic_DNA"/>
</dbReference>
<keyword evidence="1" id="KW-0472">Membrane</keyword>
<protein>
    <recommendedName>
        <fullName evidence="4">TIGR03758 family integrating conjugative element protein</fullName>
    </recommendedName>
</protein>
<sequence length="78" mass="8374">MSGTSPIEVFETASGMNPTSLKIVLTVIFVAGVLLAYAWAVNSGFKGFTLGNGTIWSFLILVLKGLALLICLILFFIY</sequence>
<keyword evidence="3" id="KW-1185">Reference proteome</keyword>
<keyword evidence="1" id="KW-0812">Transmembrane</keyword>
<evidence type="ECO:0000256" key="1">
    <source>
        <dbReference type="SAM" id="Phobius"/>
    </source>
</evidence>
<dbReference type="Proteomes" id="UP000230282">
    <property type="component" value="Unassembled WGS sequence"/>
</dbReference>
<dbReference type="Pfam" id="PF11660">
    <property type="entry name" value="DUF3262"/>
    <property type="match status" value="1"/>
</dbReference>
<comment type="caution">
    <text evidence="2">The sequence shown here is derived from an EMBL/GenBank/DDBJ whole genome shotgun (WGS) entry which is preliminary data.</text>
</comment>
<name>A0A2M8RV67_9PAST</name>
<feature type="transmembrane region" description="Helical" evidence="1">
    <location>
        <begin position="55"/>
        <end position="77"/>
    </location>
</feature>
<accession>A0A2M8RV67</accession>
<dbReference type="RefSeq" id="WP_100296876.1">
    <property type="nucleotide sequence ID" value="NZ_PHGZ01000014.1"/>
</dbReference>
<evidence type="ECO:0000313" key="3">
    <source>
        <dbReference type="Proteomes" id="UP000230282"/>
    </source>
</evidence>
<evidence type="ECO:0000313" key="2">
    <source>
        <dbReference type="EMBL" id="PJG82777.1"/>
    </source>
</evidence>